<feature type="coiled-coil region" evidence="1">
    <location>
        <begin position="57"/>
        <end position="101"/>
    </location>
</feature>
<dbReference type="GO" id="GO:0007099">
    <property type="term" value="P:centriole replication"/>
    <property type="evidence" value="ECO:0007669"/>
    <property type="project" value="TreeGrafter"/>
</dbReference>
<comment type="caution">
    <text evidence="3">The sequence shown here is derived from an EMBL/GenBank/DDBJ whole genome shotgun (WGS) entry which is preliminary data.</text>
</comment>
<proteinExistence type="predicted"/>
<feature type="domain" description="CDK5 regulatory subunit-associated protein 2/Myomegalin coiled coil" evidence="2">
    <location>
        <begin position="20"/>
        <end position="92"/>
    </location>
</feature>
<dbReference type="GO" id="GO:0043015">
    <property type="term" value="F:gamma-tubulin binding"/>
    <property type="evidence" value="ECO:0007669"/>
    <property type="project" value="TreeGrafter"/>
</dbReference>
<dbReference type="GO" id="GO:0000242">
    <property type="term" value="C:pericentriolar material"/>
    <property type="evidence" value="ECO:0007669"/>
    <property type="project" value="TreeGrafter"/>
</dbReference>
<keyword evidence="4" id="KW-1185">Reference proteome</keyword>
<dbReference type="GO" id="GO:0097431">
    <property type="term" value="C:mitotic spindle pole"/>
    <property type="evidence" value="ECO:0007669"/>
    <property type="project" value="TreeGrafter"/>
</dbReference>
<dbReference type="GO" id="GO:0001578">
    <property type="term" value="P:microtubule bundle formation"/>
    <property type="evidence" value="ECO:0007669"/>
    <property type="project" value="TreeGrafter"/>
</dbReference>
<dbReference type="GO" id="GO:0035371">
    <property type="term" value="C:microtubule plus-end"/>
    <property type="evidence" value="ECO:0007669"/>
    <property type="project" value="TreeGrafter"/>
</dbReference>
<name>A0AB34HNJ0_ESCRO</name>
<dbReference type="Pfam" id="PF23246">
    <property type="entry name" value="CC_CDK5RAP2"/>
    <property type="match status" value="1"/>
</dbReference>
<dbReference type="GO" id="GO:0008017">
    <property type="term" value="F:microtubule binding"/>
    <property type="evidence" value="ECO:0007669"/>
    <property type="project" value="TreeGrafter"/>
</dbReference>
<dbReference type="EMBL" id="JAIQCJ010001090">
    <property type="protein sequence ID" value="KAJ8792595.1"/>
    <property type="molecule type" value="Genomic_DNA"/>
</dbReference>
<evidence type="ECO:0000313" key="4">
    <source>
        <dbReference type="Proteomes" id="UP001159641"/>
    </source>
</evidence>
<dbReference type="GO" id="GO:0046600">
    <property type="term" value="P:negative regulation of centriole replication"/>
    <property type="evidence" value="ECO:0007669"/>
    <property type="project" value="TreeGrafter"/>
</dbReference>
<dbReference type="InterPro" id="IPR056273">
    <property type="entry name" value="CDK5RAP2_MYOME_CC"/>
</dbReference>
<evidence type="ECO:0000256" key="1">
    <source>
        <dbReference type="SAM" id="Coils"/>
    </source>
</evidence>
<dbReference type="GO" id="GO:0007059">
    <property type="term" value="P:chromosome segregation"/>
    <property type="evidence" value="ECO:0007669"/>
    <property type="project" value="TreeGrafter"/>
</dbReference>
<accession>A0AB34HNJ0</accession>
<dbReference type="PANTHER" id="PTHR46930">
    <property type="entry name" value="CDK5 REGULATORY SUBUNIT-ASSOCIATED PROTEIN 2"/>
    <property type="match status" value="1"/>
</dbReference>
<evidence type="ECO:0000313" key="3">
    <source>
        <dbReference type="EMBL" id="KAJ8792595.1"/>
    </source>
</evidence>
<dbReference type="GO" id="GO:0000132">
    <property type="term" value="P:establishment of mitotic spindle orientation"/>
    <property type="evidence" value="ECO:0007669"/>
    <property type="project" value="TreeGrafter"/>
</dbReference>
<dbReference type="InterPro" id="IPR042791">
    <property type="entry name" value="CDK5RAP2"/>
</dbReference>
<sequence length="255" mass="29380">MTKKPVDTWLVRELRVKVKVKVKEKQPLGYEELIQVLKKEQDIYTHLVKSLQDSDSVNNLQAELNSIFALRKRLERDVLSYQNLQKALEEEISEIRRREEHNRFQVEHFSQEELKEKVGDLIQLVKELYADNQHLKKTIFDLSSMGFPGEDRPESVDQTELLASKEDEDSSRIGEDDKNHLLSGECLEQRNKIMEDNSKGGCKNGYLRHTDSSILDSDGAHKSGCPGDQSLEEGELLSLLAPLFSEKALWLLECR</sequence>
<dbReference type="AlphaFoldDB" id="A0AB34HNJ0"/>
<protein>
    <recommendedName>
        <fullName evidence="2">CDK5 regulatory subunit-associated protein 2/Myomegalin coiled coil domain-containing protein</fullName>
    </recommendedName>
</protein>
<evidence type="ECO:0000259" key="2">
    <source>
        <dbReference type="Pfam" id="PF23246"/>
    </source>
</evidence>
<keyword evidence="1" id="KW-0175">Coiled coil</keyword>
<dbReference type="GO" id="GO:0090266">
    <property type="term" value="P:regulation of mitotic cell cycle spindle assembly checkpoint"/>
    <property type="evidence" value="ECO:0007669"/>
    <property type="project" value="TreeGrafter"/>
</dbReference>
<dbReference type="PANTHER" id="PTHR46930:SF1">
    <property type="entry name" value="CDK5 REGULATORY SUBUNIT-ASSOCIATED PROTEIN 2"/>
    <property type="match status" value="1"/>
</dbReference>
<organism evidence="3 4">
    <name type="scientific">Eschrichtius robustus</name>
    <name type="common">California gray whale</name>
    <name type="synonym">Eschrichtius gibbosus</name>
    <dbReference type="NCBI Taxonomy" id="9764"/>
    <lineage>
        <taxon>Eukaryota</taxon>
        <taxon>Metazoa</taxon>
        <taxon>Chordata</taxon>
        <taxon>Craniata</taxon>
        <taxon>Vertebrata</taxon>
        <taxon>Euteleostomi</taxon>
        <taxon>Mammalia</taxon>
        <taxon>Eutheria</taxon>
        <taxon>Laurasiatheria</taxon>
        <taxon>Artiodactyla</taxon>
        <taxon>Whippomorpha</taxon>
        <taxon>Cetacea</taxon>
        <taxon>Mysticeti</taxon>
        <taxon>Eschrichtiidae</taxon>
        <taxon>Eschrichtius</taxon>
    </lineage>
</organism>
<reference evidence="3 4" key="1">
    <citation type="submission" date="2022-11" db="EMBL/GenBank/DDBJ databases">
        <title>Whole genome sequence of Eschrichtius robustus ER-17-0199.</title>
        <authorList>
            <person name="Bruniche-Olsen A."/>
            <person name="Black A.N."/>
            <person name="Fields C.J."/>
            <person name="Walden K."/>
            <person name="Dewoody J.A."/>
        </authorList>
    </citation>
    <scope>NUCLEOTIDE SEQUENCE [LARGE SCALE GENOMIC DNA]</scope>
    <source>
        <strain evidence="3">ER-17-0199</strain>
        <tissue evidence="3">Blubber</tissue>
    </source>
</reference>
<gene>
    <name evidence="3" type="ORF">J1605_019814</name>
</gene>
<dbReference type="Proteomes" id="UP001159641">
    <property type="component" value="Unassembled WGS sequence"/>
</dbReference>